<accession>A0A9P5YAR9</accession>
<evidence type="ECO:0000313" key="3">
    <source>
        <dbReference type="Proteomes" id="UP000807353"/>
    </source>
</evidence>
<proteinExistence type="predicted"/>
<dbReference type="Proteomes" id="UP000807353">
    <property type="component" value="Unassembled WGS sequence"/>
</dbReference>
<comment type="caution">
    <text evidence="2">The sequence shown here is derived from an EMBL/GenBank/DDBJ whole genome shotgun (WGS) entry which is preliminary data.</text>
</comment>
<evidence type="ECO:0000256" key="1">
    <source>
        <dbReference type="SAM" id="MobiDB-lite"/>
    </source>
</evidence>
<gene>
    <name evidence="2" type="ORF">BDZ94DRAFT_1254036</name>
</gene>
<dbReference type="EMBL" id="MU150248">
    <property type="protein sequence ID" value="KAF9465237.1"/>
    <property type="molecule type" value="Genomic_DNA"/>
</dbReference>
<reference evidence="2" key="1">
    <citation type="submission" date="2020-11" db="EMBL/GenBank/DDBJ databases">
        <authorList>
            <consortium name="DOE Joint Genome Institute"/>
            <person name="Ahrendt S."/>
            <person name="Riley R."/>
            <person name="Andreopoulos W."/>
            <person name="Labutti K."/>
            <person name="Pangilinan J."/>
            <person name="Ruiz-Duenas F.J."/>
            <person name="Barrasa J.M."/>
            <person name="Sanchez-Garcia M."/>
            <person name="Camarero S."/>
            <person name="Miyauchi S."/>
            <person name="Serrano A."/>
            <person name="Linde D."/>
            <person name="Babiker R."/>
            <person name="Drula E."/>
            <person name="Ayuso-Fernandez I."/>
            <person name="Pacheco R."/>
            <person name="Padilla G."/>
            <person name="Ferreira P."/>
            <person name="Barriuso J."/>
            <person name="Kellner H."/>
            <person name="Castanera R."/>
            <person name="Alfaro M."/>
            <person name="Ramirez L."/>
            <person name="Pisabarro A.G."/>
            <person name="Kuo A."/>
            <person name="Tritt A."/>
            <person name="Lipzen A."/>
            <person name="He G."/>
            <person name="Yan M."/>
            <person name="Ng V."/>
            <person name="Cullen D."/>
            <person name="Martin F."/>
            <person name="Rosso M.-N."/>
            <person name="Henrissat B."/>
            <person name="Hibbett D."/>
            <person name="Martinez A.T."/>
            <person name="Grigoriev I.V."/>
        </authorList>
    </citation>
    <scope>NUCLEOTIDE SEQUENCE</scope>
    <source>
        <strain evidence="2">CBS 247.69</strain>
    </source>
</reference>
<keyword evidence="3" id="KW-1185">Reference proteome</keyword>
<evidence type="ECO:0000313" key="2">
    <source>
        <dbReference type="EMBL" id="KAF9465237.1"/>
    </source>
</evidence>
<dbReference type="AlphaFoldDB" id="A0A9P5YAR9"/>
<organism evidence="2 3">
    <name type="scientific">Collybia nuda</name>
    <dbReference type="NCBI Taxonomy" id="64659"/>
    <lineage>
        <taxon>Eukaryota</taxon>
        <taxon>Fungi</taxon>
        <taxon>Dikarya</taxon>
        <taxon>Basidiomycota</taxon>
        <taxon>Agaricomycotina</taxon>
        <taxon>Agaricomycetes</taxon>
        <taxon>Agaricomycetidae</taxon>
        <taxon>Agaricales</taxon>
        <taxon>Tricholomatineae</taxon>
        <taxon>Clitocybaceae</taxon>
        <taxon>Collybia</taxon>
    </lineage>
</organism>
<protein>
    <submittedName>
        <fullName evidence="2">Uncharacterized protein</fullName>
    </submittedName>
</protein>
<name>A0A9P5YAR9_9AGAR</name>
<sequence length="279" mass="30856">MPYVINREQTDLVSQEVYNSESEMYIDETVGHAMRRVCGIPSVEKWGDIILKGTNVTQCKLEVDGNCMVRDVIIITRIHSPNSPFSVDVHFDYHYRERYSGYLDNEWIYSLGYRVNDSAPEPCLRDYVDDVAVSRQHRKDGWKPFGSFYLGIRSEEKGMCSIAKPGLQAAHDALFGAKKSGEMGASIGLRETALLILASVGINFNVAQVAGAPDGYSKLGRLELEVNCKKSGICPTKLRKVCGIAPLRGDDIKSNGIAKSPAKKGRRRVVGASSGNEIY</sequence>
<feature type="region of interest" description="Disordered" evidence="1">
    <location>
        <begin position="256"/>
        <end position="279"/>
    </location>
</feature>
<dbReference type="OrthoDB" id="3012326at2759"/>